<dbReference type="CDD" id="cd00438">
    <property type="entry name" value="cupin_RmlC"/>
    <property type="match status" value="1"/>
</dbReference>
<keyword evidence="3 4" id="KW-0413">Isomerase</keyword>
<dbReference type="PANTHER" id="PTHR21047:SF2">
    <property type="entry name" value="THYMIDINE DIPHOSPHO-4-KETO-RHAMNOSE 3,5-EPIMERASE"/>
    <property type="match status" value="1"/>
</dbReference>
<dbReference type="UniPathway" id="UPA00124"/>
<dbReference type="GO" id="GO:0000271">
    <property type="term" value="P:polysaccharide biosynthetic process"/>
    <property type="evidence" value="ECO:0007669"/>
    <property type="project" value="TreeGrafter"/>
</dbReference>
<comment type="subunit">
    <text evidence="3">Homodimer.</text>
</comment>
<evidence type="ECO:0000256" key="3">
    <source>
        <dbReference type="RuleBase" id="RU364069"/>
    </source>
</evidence>
<dbReference type="GO" id="GO:0019305">
    <property type="term" value="P:dTDP-rhamnose biosynthetic process"/>
    <property type="evidence" value="ECO:0007669"/>
    <property type="project" value="UniProtKB-UniRule"/>
</dbReference>
<dbReference type="AlphaFoldDB" id="A0A0U1KTU5"/>
<dbReference type="PANTHER" id="PTHR21047">
    <property type="entry name" value="DTDP-6-DEOXY-D-GLUCOSE-3,5 EPIMERASE"/>
    <property type="match status" value="1"/>
</dbReference>
<name>A0A0U1KTU5_9FIRM</name>
<comment type="function">
    <text evidence="3">Catalyzes the epimerization of the C3' and C5'positions of dTDP-6-deoxy-D-xylo-4-hexulose, forming dTDP-6-deoxy-L-lyxo-4-hexulose.</text>
</comment>
<dbReference type="Proteomes" id="UP000049855">
    <property type="component" value="Unassembled WGS sequence"/>
</dbReference>
<evidence type="ECO:0000313" key="4">
    <source>
        <dbReference type="EMBL" id="CQR70529.1"/>
    </source>
</evidence>
<gene>
    <name evidence="4" type="ORF">SpAn4DRAFT_1498</name>
</gene>
<dbReference type="GO" id="GO:0005829">
    <property type="term" value="C:cytosol"/>
    <property type="evidence" value="ECO:0007669"/>
    <property type="project" value="TreeGrafter"/>
</dbReference>
<keyword evidence="5" id="KW-1185">Reference proteome</keyword>
<proteinExistence type="inferred from homology"/>
<reference evidence="5" key="1">
    <citation type="submission" date="2015-03" db="EMBL/GenBank/DDBJ databases">
        <authorList>
            <person name="Nijsse Bart"/>
        </authorList>
    </citation>
    <scope>NUCLEOTIDE SEQUENCE [LARGE SCALE GENOMIC DNA]</scope>
</reference>
<dbReference type="InterPro" id="IPR011051">
    <property type="entry name" value="RmlC_Cupin_sf"/>
</dbReference>
<sequence>MIQKFEFEKLDLDGAYQITTFKSTDVRGAFIKDYSQPLFEANEIHHDLKEVFYTVSKKGVIRALHFQRVHEQAKLVRCVSGKIYDVIVDLRPESKTFMQWRGFYLTGENCRELLVPELFAHGYLVLEDSIVSYKCAENFYGEYDDGIMWNDPDIDVKWPLDEVGGMDNVIFADKDKNLQSFAEYKRKYL</sequence>
<dbReference type="RefSeq" id="WP_021169259.1">
    <property type="nucleotide sequence ID" value="NZ_CTRP01000003.1"/>
</dbReference>
<protein>
    <recommendedName>
        <fullName evidence="3">dTDP-4-dehydrorhamnose 3,5-epimerase</fullName>
        <ecNumber evidence="3">5.1.3.13</ecNumber>
    </recommendedName>
    <alternativeName>
        <fullName evidence="3">Thymidine diphospho-4-keto-rhamnose 3,5-epimerase</fullName>
    </alternativeName>
</protein>
<dbReference type="GO" id="GO:0008830">
    <property type="term" value="F:dTDP-4-dehydrorhamnose 3,5-epimerase activity"/>
    <property type="evidence" value="ECO:0007669"/>
    <property type="project" value="UniProtKB-UniRule"/>
</dbReference>
<comment type="similarity">
    <text evidence="3">Belongs to the dTDP-4-dehydrorhamnose 3,5-epimerase family.</text>
</comment>
<comment type="pathway">
    <text evidence="3">Carbohydrate biosynthesis; dTDP-L-rhamnose biosynthesis.</text>
</comment>
<feature type="active site" description="Proton acceptor" evidence="1">
    <location>
        <position position="65"/>
    </location>
</feature>
<dbReference type="Gene3D" id="2.60.120.10">
    <property type="entry name" value="Jelly Rolls"/>
    <property type="match status" value="1"/>
</dbReference>
<feature type="active site" description="Proton donor" evidence="1">
    <location>
        <position position="133"/>
    </location>
</feature>
<dbReference type="InterPro" id="IPR000888">
    <property type="entry name" value="RmlC-like"/>
</dbReference>
<dbReference type="SUPFAM" id="SSF51182">
    <property type="entry name" value="RmlC-like cupins"/>
    <property type="match status" value="1"/>
</dbReference>
<evidence type="ECO:0000313" key="5">
    <source>
        <dbReference type="Proteomes" id="UP000049855"/>
    </source>
</evidence>
<evidence type="ECO:0000256" key="1">
    <source>
        <dbReference type="PIRSR" id="PIRSR600888-1"/>
    </source>
</evidence>
<dbReference type="NCBIfam" id="TIGR01221">
    <property type="entry name" value="rmlC"/>
    <property type="match status" value="1"/>
</dbReference>
<dbReference type="InterPro" id="IPR014710">
    <property type="entry name" value="RmlC-like_jellyroll"/>
</dbReference>
<accession>A0A0U1KTU5</accession>
<organism evidence="4 5">
    <name type="scientific">Sporomusa ovata</name>
    <dbReference type="NCBI Taxonomy" id="2378"/>
    <lineage>
        <taxon>Bacteria</taxon>
        <taxon>Bacillati</taxon>
        <taxon>Bacillota</taxon>
        <taxon>Negativicutes</taxon>
        <taxon>Selenomonadales</taxon>
        <taxon>Sporomusaceae</taxon>
        <taxon>Sporomusa</taxon>
    </lineage>
</organism>
<feature type="site" description="Participates in a stacking interaction with the thymidine ring of dTDP-4-oxo-6-deoxyglucose" evidence="2">
    <location>
        <position position="139"/>
    </location>
</feature>
<dbReference type="EMBL" id="CTRP01000003">
    <property type="protein sequence ID" value="CQR70529.1"/>
    <property type="molecule type" value="Genomic_DNA"/>
</dbReference>
<dbReference type="Pfam" id="PF00908">
    <property type="entry name" value="dTDP_sugar_isom"/>
    <property type="match status" value="1"/>
</dbReference>
<evidence type="ECO:0000256" key="2">
    <source>
        <dbReference type="PIRSR" id="PIRSR600888-3"/>
    </source>
</evidence>
<comment type="catalytic activity">
    <reaction evidence="3">
        <text>dTDP-4-dehydro-6-deoxy-alpha-D-glucose = dTDP-4-dehydro-beta-L-rhamnose</text>
        <dbReference type="Rhea" id="RHEA:16969"/>
        <dbReference type="ChEBI" id="CHEBI:57649"/>
        <dbReference type="ChEBI" id="CHEBI:62830"/>
        <dbReference type="EC" id="5.1.3.13"/>
    </reaction>
</comment>
<dbReference type="EC" id="5.1.3.13" evidence="3"/>